<feature type="domain" description="CCDC81 HU" evidence="3">
    <location>
        <begin position="112"/>
        <end position="185"/>
    </location>
</feature>
<dbReference type="PANTHER" id="PTHR14362">
    <property type="entry name" value="COILED-COIL DOMAIN-CONTAINING PROTEIN 81"/>
    <property type="match status" value="1"/>
</dbReference>
<evidence type="ECO:0008006" key="6">
    <source>
        <dbReference type="Google" id="ProtNLM"/>
    </source>
</evidence>
<dbReference type="Pfam" id="PF14908">
    <property type="entry name" value="HU-CCDC81_euk_1"/>
    <property type="match status" value="1"/>
</dbReference>
<evidence type="ECO:0000259" key="2">
    <source>
        <dbReference type="Pfam" id="PF14908"/>
    </source>
</evidence>
<dbReference type="AlphaFoldDB" id="A0A2P4S9L4"/>
<accession>A0A2P4S9L4</accession>
<feature type="domain" description="CCDC81 HU" evidence="2">
    <location>
        <begin position="33"/>
        <end position="100"/>
    </location>
</feature>
<evidence type="ECO:0000313" key="5">
    <source>
        <dbReference type="Proteomes" id="UP000237246"/>
    </source>
</evidence>
<dbReference type="GO" id="GO:0005815">
    <property type="term" value="C:microtubule organizing center"/>
    <property type="evidence" value="ECO:0007669"/>
    <property type="project" value="TreeGrafter"/>
</dbReference>
<protein>
    <recommendedName>
        <fullName evidence="6">CCDC81 HU domain-containing protein</fullName>
    </recommendedName>
</protein>
<evidence type="ECO:0000259" key="3">
    <source>
        <dbReference type="Pfam" id="PF18289"/>
    </source>
</evidence>
<dbReference type="Pfam" id="PF18289">
    <property type="entry name" value="HU-CCDC81_euk_2"/>
    <property type="match status" value="1"/>
</dbReference>
<reference evidence="4 5" key="1">
    <citation type="submission" date="2018-01" db="EMBL/GenBank/DDBJ databases">
        <title>Comparison of the Chinese Bamboo Partridge and Red Junglefowl genome sequences highlights the importance of demography in genome evolution.</title>
        <authorList>
            <person name="Tiley G.P."/>
            <person name="Kimball R.T."/>
            <person name="Braun E.L."/>
            <person name="Burleigh J.G."/>
        </authorList>
    </citation>
    <scope>NUCLEOTIDE SEQUENCE [LARGE SCALE GENOMIC DNA]</scope>
    <source>
        <strain evidence="4">RTK389</strain>
        <tissue evidence="4">Blood</tissue>
    </source>
</reference>
<comment type="caution">
    <text evidence="4">The sequence shown here is derived from an EMBL/GenBank/DDBJ whole genome shotgun (WGS) entry which is preliminary data.</text>
</comment>
<dbReference type="OrthoDB" id="9115270at2759"/>
<dbReference type="Proteomes" id="UP000237246">
    <property type="component" value="Unassembled WGS sequence"/>
</dbReference>
<dbReference type="InterPro" id="IPR040673">
    <property type="entry name" value="CCDC81_HU_dom_2"/>
</dbReference>
<name>A0A2P4S9L4_BAMTH</name>
<gene>
    <name evidence="4" type="ORF">CIB84_015441</name>
</gene>
<evidence type="ECO:0000256" key="1">
    <source>
        <dbReference type="SAM" id="MobiDB-lite"/>
    </source>
</evidence>
<dbReference type="PANTHER" id="PTHR14362:SF2">
    <property type="entry name" value="COILED-COIL DOMAIN-CONTAINING PROTEIN 81"/>
    <property type="match status" value="1"/>
</dbReference>
<dbReference type="InterPro" id="IPR028034">
    <property type="entry name" value="HU-CCDC81"/>
</dbReference>
<dbReference type="EMBL" id="PPHD01077671">
    <property type="protein sequence ID" value="POI20812.1"/>
    <property type="molecule type" value="Genomic_DNA"/>
</dbReference>
<organism evidence="4 5">
    <name type="scientific">Bambusicola thoracicus</name>
    <name type="common">Chinese bamboo-partridge</name>
    <name type="synonym">Perdix thoracica</name>
    <dbReference type="NCBI Taxonomy" id="9083"/>
    <lineage>
        <taxon>Eukaryota</taxon>
        <taxon>Metazoa</taxon>
        <taxon>Chordata</taxon>
        <taxon>Craniata</taxon>
        <taxon>Vertebrata</taxon>
        <taxon>Euteleostomi</taxon>
        <taxon>Archelosauria</taxon>
        <taxon>Archosauria</taxon>
        <taxon>Dinosauria</taxon>
        <taxon>Saurischia</taxon>
        <taxon>Theropoda</taxon>
        <taxon>Coelurosauria</taxon>
        <taxon>Aves</taxon>
        <taxon>Neognathae</taxon>
        <taxon>Galloanserae</taxon>
        <taxon>Galliformes</taxon>
        <taxon>Phasianidae</taxon>
        <taxon>Perdicinae</taxon>
        <taxon>Bambusicola</taxon>
    </lineage>
</organism>
<dbReference type="InterPro" id="IPR026295">
    <property type="entry name" value="CCD81"/>
</dbReference>
<feature type="region of interest" description="Disordered" evidence="1">
    <location>
        <begin position="231"/>
        <end position="261"/>
    </location>
</feature>
<evidence type="ECO:0000313" key="4">
    <source>
        <dbReference type="EMBL" id="POI20812.1"/>
    </source>
</evidence>
<keyword evidence="5" id="KW-1185">Reference proteome</keyword>
<sequence length="288" mass="32083">MAVTSAEHRAAVKRAKLHFWEDGPATQCGYRTPEVTAKERVAVWDAVAVYVQEQLLLRKGVRIPTFGSFSIASKRIEAEDGATTLRWPAFRLARNLAGIHNPTENDPPGHKEVEPLKYTEVAAAASVTWQTGKACIFGTTSLVSHCLRKGENVAFVLKDIGVLLIEGTRVQMKFYYDFLERIAGKENLEKVVFKVPWLRDMVVSRVAAVASLTSCGRVVVFPRFRREFVPKPPPRKAHKASQAPLPPLDQGKKGKLPELPPLPSWIRVTFVVGKSHERKRGSVKKAAR</sequence>
<proteinExistence type="predicted"/>